<protein>
    <recommendedName>
        <fullName evidence="13">Nickel/cobalt efflux system</fullName>
    </recommendedName>
</protein>
<feature type="transmembrane region" description="Helical" evidence="13">
    <location>
        <begin position="277"/>
        <end position="297"/>
    </location>
</feature>
<feature type="transmembrane region" description="Helical" evidence="13">
    <location>
        <begin position="93"/>
        <end position="115"/>
    </location>
</feature>
<dbReference type="GO" id="GO:0010045">
    <property type="term" value="P:response to nickel cation"/>
    <property type="evidence" value="ECO:0007669"/>
    <property type="project" value="TreeGrafter"/>
</dbReference>
<dbReference type="RefSeq" id="WP_140193299.1">
    <property type="nucleotide sequence ID" value="NZ_CP065915.1"/>
</dbReference>
<feature type="transmembrane region" description="Helical" evidence="13">
    <location>
        <begin position="135"/>
        <end position="157"/>
    </location>
</feature>
<gene>
    <name evidence="15" type="ORF">FHY64_04885</name>
</gene>
<keyword evidence="16" id="KW-1185">Reference proteome</keyword>
<name>A0A5C5GF96_9RHOB</name>
<comment type="subcellular location">
    <subcellularLocation>
        <location evidence="2 13">Cell membrane</location>
        <topology evidence="2 13">Multi-pass membrane protein</topology>
    </subcellularLocation>
</comment>
<evidence type="ECO:0000313" key="15">
    <source>
        <dbReference type="EMBL" id="TNY32619.1"/>
    </source>
</evidence>
<evidence type="ECO:0000256" key="12">
    <source>
        <dbReference type="ARBA" id="ARBA00023285"/>
    </source>
</evidence>
<keyword evidence="3" id="KW-0171">Cobalt transport</keyword>
<dbReference type="GO" id="GO:0005886">
    <property type="term" value="C:plasma membrane"/>
    <property type="evidence" value="ECO:0007669"/>
    <property type="project" value="UniProtKB-SubCell"/>
</dbReference>
<dbReference type="Proteomes" id="UP000314011">
    <property type="component" value="Unassembled WGS sequence"/>
</dbReference>
<dbReference type="PANTHER" id="PTHR40659:SF1">
    <property type="entry name" value="NICKEL_COBALT EFFLUX SYSTEM RCNA"/>
    <property type="match status" value="1"/>
</dbReference>
<comment type="function">
    <text evidence="1">Efflux system for nickel and cobalt.</text>
</comment>
<reference evidence="15 16" key="1">
    <citation type="submission" date="2019-06" db="EMBL/GenBank/DDBJ databases">
        <title>Genome of new Rhodobacteraceae sp. SM1903.</title>
        <authorList>
            <person name="Ren X."/>
        </authorList>
    </citation>
    <scope>NUCLEOTIDE SEQUENCE [LARGE SCALE GENOMIC DNA]</scope>
    <source>
        <strain evidence="15 16">SM1903</strain>
    </source>
</reference>
<evidence type="ECO:0000256" key="8">
    <source>
        <dbReference type="ARBA" id="ARBA00022989"/>
    </source>
</evidence>
<dbReference type="EMBL" id="VFFF01000001">
    <property type="protein sequence ID" value="TNY32619.1"/>
    <property type="molecule type" value="Genomic_DNA"/>
</dbReference>
<keyword evidence="4 13" id="KW-0813">Transport</keyword>
<keyword evidence="6" id="KW-0533">Nickel</keyword>
<dbReference type="OrthoDB" id="9812956at2"/>
<keyword evidence="11 13" id="KW-0472">Membrane</keyword>
<dbReference type="PANTHER" id="PTHR40659">
    <property type="entry name" value="NICKEL/COBALT EFFLUX SYSTEM RCNA"/>
    <property type="match status" value="1"/>
</dbReference>
<evidence type="ECO:0000256" key="1">
    <source>
        <dbReference type="ARBA" id="ARBA00002510"/>
    </source>
</evidence>
<keyword evidence="7 13" id="KW-0812">Transmembrane</keyword>
<keyword evidence="12" id="KW-0170">Cobalt</keyword>
<evidence type="ECO:0000256" key="3">
    <source>
        <dbReference type="ARBA" id="ARBA00022426"/>
    </source>
</evidence>
<dbReference type="Pfam" id="PF03824">
    <property type="entry name" value="NicO"/>
    <property type="match status" value="1"/>
</dbReference>
<feature type="transmembrane region" description="Helical" evidence="13">
    <location>
        <begin position="230"/>
        <end position="256"/>
    </location>
</feature>
<organism evidence="15 16">
    <name type="scientific">Pelagovum pacificum</name>
    <dbReference type="NCBI Taxonomy" id="2588711"/>
    <lineage>
        <taxon>Bacteria</taxon>
        <taxon>Pseudomonadati</taxon>
        <taxon>Pseudomonadota</taxon>
        <taxon>Alphaproteobacteria</taxon>
        <taxon>Rhodobacterales</taxon>
        <taxon>Paracoccaceae</taxon>
        <taxon>Pelagovum</taxon>
    </lineage>
</organism>
<keyword evidence="8 13" id="KW-1133">Transmembrane helix</keyword>
<evidence type="ECO:0000256" key="13">
    <source>
        <dbReference type="RuleBase" id="RU362101"/>
    </source>
</evidence>
<evidence type="ECO:0000256" key="2">
    <source>
        <dbReference type="ARBA" id="ARBA00004651"/>
    </source>
</evidence>
<keyword evidence="5" id="KW-1003">Cell membrane</keyword>
<feature type="transmembrane region" description="Helical" evidence="13">
    <location>
        <begin position="202"/>
        <end position="224"/>
    </location>
</feature>
<evidence type="ECO:0000256" key="10">
    <source>
        <dbReference type="ARBA" id="ARBA00023112"/>
    </source>
</evidence>
<feature type="transmembrane region" description="Helical" evidence="13">
    <location>
        <begin position="53"/>
        <end position="72"/>
    </location>
</feature>
<evidence type="ECO:0000256" key="7">
    <source>
        <dbReference type="ARBA" id="ARBA00022692"/>
    </source>
</evidence>
<evidence type="ECO:0000256" key="5">
    <source>
        <dbReference type="ARBA" id="ARBA00022475"/>
    </source>
</evidence>
<accession>A0A5C5GF96</accession>
<dbReference type="InterPro" id="IPR011541">
    <property type="entry name" value="Ni/Co_transpt_high_affinity"/>
</dbReference>
<dbReference type="GO" id="GO:0032025">
    <property type="term" value="P:response to cobalt ion"/>
    <property type="evidence" value="ECO:0007669"/>
    <property type="project" value="TreeGrafter"/>
</dbReference>
<dbReference type="InterPro" id="IPR051224">
    <property type="entry name" value="NiCoT_RcnA"/>
</dbReference>
<evidence type="ECO:0000256" key="4">
    <source>
        <dbReference type="ARBA" id="ARBA00022448"/>
    </source>
</evidence>
<evidence type="ECO:0000256" key="6">
    <source>
        <dbReference type="ARBA" id="ARBA00022596"/>
    </source>
</evidence>
<keyword evidence="9" id="KW-0406">Ion transport</keyword>
<comment type="caution">
    <text evidence="15">The sequence shown here is derived from an EMBL/GenBank/DDBJ whole genome shotgun (WGS) entry which is preliminary data.</text>
</comment>
<sequence>MRVRLLLLIVVAIVLAVALRGTLQDVAEWAVLMQRGFQNEIAGAIRELRAGEAGAWLALLAGAGAYGFVHAVGPGHGKYLVGGVGLGSDVGAARLLAIALVSSLAQALWAILLVYGGFALLQVSAQRLTSLTEDYLAPASYLAIAAIGLVLVGRGLLALRSGAVATRHGHHHHDHDHDAHCGHSHGPSPEDVAGLRSLRDMLILVVSIAIRPCTGAIFLLVIAWQMDIRLAGAIAVLVMGLGTSLLTSLVAVSSVVARGLAFASQGAERLGALSSSLQVFGGILIVWLSATMLFYSLA</sequence>
<dbReference type="GO" id="GO:0046583">
    <property type="term" value="F:monoatomic cation efflux transmembrane transporter activity"/>
    <property type="evidence" value="ECO:0007669"/>
    <property type="project" value="TreeGrafter"/>
</dbReference>
<feature type="region of interest" description="Disordered" evidence="14">
    <location>
        <begin position="168"/>
        <end position="188"/>
    </location>
</feature>
<evidence type="ECO:0000313" key="16">
    <source>
        <dbReference type="Proteomes" id="UP000314011"/>
    </source>
</evidence>
<evidence type="ECO:0000256" key="14">
    <source>
        <dbReference type="SAM" id="MobiDB-lite"/>
    </source>
</evidence>
<dbReference type="GO" id="GO:0006824">
    <property type="term" value="P:cobalt ion transport"/>
    <property type="evidence" value="ECO:0007669"/>
    <property type="project" value="UniProtKB-KW"/>
</dbReference>
<evidence type="ECO:0000256" key="9">
    <source>
        <dbReference type="ARBA" id="ARBA00023065"/>
    </source>
</evidence>
<keyword evidence="10" id="KW-0921">Nickel transport</keyword>
<proteinExistence type="inferred from homology"/>
<dbReference type="GO" id="GO:0015099">
    <property type="term" value="F:nickel cation transmembrane transporter activity"/>
    <property type="evidence" value="ECO:0007669"/>
    <property type="project" value="UniProtKB-UniRule"/>
</dbReference>
<evidence type="ECO:0000256" key="11">
    <source>
        <dbReference type="ARBA" id="ARBA00023136"/>
    </source>
</evidence>
<comment type="similarity">
    <text evidence="13">Belongs to the NiCoT transporter (TC 2.A.52) family.</text>
</comment>
<dbReference type="AlphaFoldDB" id="A0A5C5GF96"/>